<evidence type="ECO:0000256" key="11">
    <source>
        <dbReference type="ARBA" id="ARBA00048212"/>
    </source>
</evidence>
<evidence type="ECO:0000256" key="4">
    <source>
        <dbReference type="ARBA" id="ARBA00004931"/>
    </source>
</evidence>
<protein>
    <recommendedName>
        <fullName evidence="8">Probable branched-chain-amino-acid aminotransferase</fullName>
        <ecNumber evidence="7">2.6.1.42</ecNumber>
    </recommendedName>
</protein>
<dbReference type="InterPro" id="IPR036038">
    <property type="entry name" value="Aminotransferase-like"/>
</dbReference>
<dbReference type="RefSeq" id="WP_089412892.1">
    <property type="nucleotide sequence ID" value="NZ_FZQA01000006.1"/>
</dbReference>
<sequence>MPRIAYVNGAYVPLAEAAVNVEDRGYQFADGVYEVCLVVGGRFWDEEGHLDRLDRSLAALEIAPPVGRRALRLIASEVLRRNRLRDALVYIQITRGVAARNHAFPMRPVPPSLVVTAKRFDLEKSERLAAIGVSVVTAPDIRWGRADIKSVSLLPNVLAKQAAAKAGATEAWLVRDGKVTEGASSNAWIVTEAGEIVTHPATHEILSGITRRTVIDCAEALQLKVVERPFSAAEALRAQEAFLTSATNLVMPVVAIDGRKIGGGRPGPMARRLREAYIRHCAGR</sequence>
<comment type="cofactor">
    <cofactor evidence="1">
        <name>pyridoxal 5'-phosphate</name>
        <dbReference type="ChEBI" id="CHEBI:597326"/>
    </cofactor>
</comment>
<evidence type="ECO:0000256" key="7">
    <source>
        <dbReference type="ARBA" id="ARBA00013053"/>
    </source>
</evidence>
<dbReference type="GO" id="GO:0008652">
    <property type="term" value="P:amino acid biosynthetic process"/>
    <property type="evidence" value="ECO:0007669"/>
    <property type="project" value="UniProtKB-ARBA"/>
</dbReference>
<dbReference type="InterPro" id="IPR001544">
    <property type="entry name" value="Aminotrans_IV"/>
</dbReference>
<dbReference type="InterPro" id="IPR043131">
    <property type="entry name" value="BCAT-like_N"/>
</dbReference>
<evidence type="ECO:0000256" key="1">
    <source>
        <dbReference type="ARBA" id="ARBA00001933"/>
    </source>
</evidence>
<keyword evidence="15" id="KW-1185">Reference proteome</keyword>
<comment type="function">
    <text evidence="2">Acts on leucine, isoleucine and valine.</text>
</comment>
<gene>
    <name evidence="14" type="ORF">SAMN06297382_2457</name>
</gene>
<dbReference type="Pfam" id="PF01063">
    <property type="entry name" value="Aminotran_4"/>
    <property type="match status" value="1"/>
</dbReference>
<dbReference type="InterPro" id="IPR050571">
    <property type="entry name" value="Class-IV_PLP-Dep_Aminotrnsfr"/>
</dbReference>
<dbReference type="EMBL" id="FZQA01000006">
    <property type="protein sequence ID" value="SNT74867.1"/>
    <property type="molecule type" value="Genomic_DNA"/>
</dbReference>
<dbReference type="Proteomes" id="UP000198346">
    <property type="component" value="Unassembled WGS sequence"/>
</dbReference>
<comment type="similarity">
    <text evidence="6">Belongs to the class-IV pyridoxal-phosphate-dependent aminotransferase family.</text>
</comment>
<dbReference type="OrthoDB" id="9805628at2"/>
<dbReference type="Gene3D" id="3.30.470.10">
    <property type="match status" value="1"/>
</dbReference>
<keyword evidence="10" id="KW-0100">Branched-chain amino acid biosynthesis</keyword>
<keyword evidence="14" id="KW-0808">Transferase</keyword>
<proteinExistence type="inferred from homology"/>
<dbReference type="SUPFAM" id="SSF56752">
    <property type="entry name" value="D-aminoacid aminotransferase-like PLP-dependent enzymes"/>
    <property type="match status" value="1"/>
</dbReference>
<dbReference type="EC" id="2.6.1.42" evidence="7"/>
<evidence type="ECO:0000256" key="2">
    <source>
        <dbReference type="ARBA" id="ARBA00003109"/>
    </source>
</evidence>
<dbReference type="CDD" id="cd01558">
    <property type="entry name" value="D-AAT_like"/>
    <property type="match status" value="1"/>
</dbReference>
<dbReference type="GO" id="GO:0005829">
    <property type="term" value="C:cytosol"/>
    <property type="evidence" value="ECO:0007669"/>
    <property type="project" value="TreeGrafter"/>
</dbReference>
<organism evidence="14 15">
    <name type="scientific">Amphiplicatus metriothermophilus</name>
    <dbReference type="NCBI Taxonomy" id="1519374"/>
    <lineage>
        <taxon>Bacteria</taxon>
        <taxon>Pseudomonadati</taxon>
        <taxon>Pseudomonadota</taxon>
        <taxon>Alphaproteobacteria</taxon>
        <taxon>Parvularculales</taxon>
        <taxon>Parvularculaceae</taxon>
        <taxon>Amphiplicatus</taxon>
    </lineage>
</organism>
<evidence type="ECO:0000256" key="10">
    <source>
        <dbReference type="ARBA" id="ARBA00023304"/>
    </source>
</evidence>
<accession>A0A239PYX1</accession>
<dbReference type="GO" id="GO:0004084">
    <property type="term" value="F:branched-chain-amino-acid transaminase activity"/>
    <property type="evidence" value="ECO:0007669"/>
    <property type="project" value="UniProtKB-EC"/>
</dbReference>
<comment type="pathway">
    <text evidence="5">Amino-acid biosynthesis; L-leucine biosynthesis; L-leucine from 3-methyl-2-oxobutanoate: step 4/4.</text>
</comment>
<dbReference type="PANTHER" id="PTHR42743:SF11">
    <property type="entry name" value="AMINODEOXYCHORISMATE LYASE"/>
    <property type="match status" value="1"/>
</dbReference>
<reference evidence="14 15" key="1">
    <citation type="submission" date="2017-07" db="EMBL/GenBank/DDBJ databases">
        <authorList>
            <person name="Sun Z.S."/>
            <person name="Albrecht U."/>
            <person name="Echele G."/>
            <person name="Lee C.C."/>
        </authorList>
    </citation>
    <scope>NUCLEOTIDE SEQUENCE [LARGE SCALE GENOMIC DNA]</scope>
    <source>
        <strain evidence="14 15">CGMCC 1.12710</strain>
    </source>
</reference>
<keyword evidence="10" id="KW-0028">Amino-acid biosynthesis</keyword>
<evidence type="ECO:0000256" key="6">
    <source>
        <dbReference type="ARBA" id="ARBA00009320"/>
    </source>
</evidence>
<evidence type="ECO:0000256" key="9">
    <source>
        <dbReference type="ARBA" id="ARBA00022898"/>
    </source>
</evidence>
<comment type="catalytic activity">
    <reaction evidence="12">
        <text>L-isoleucine + 2-oxoglutarate = (S)-3-methyl-2-oxopentanoate + L-glutamate</text>
        <dbReference type="Rhea" id="RHEA:24801"/>
        <dbReference type="ChEBI" id="CHEBI:16810"/>
        <dbReference type="ChEBI" id="CHEBI:29985"/>
        <dbReference type="ChEBI" id="CHEBI:35146"/>
        <dbReference type="ChEBI" id="CHEBI:58045"/>
        <dbReference type="EC" id="2.6.1.42"/>
    </reaction>
</comment>
<evidence type="ECO:0000256" key="12">
    <source>
        <dbReference type="ARBA" id="ARBA00048798"/>
    </source>
</evidence>
<comment type="catalytic activity">
    <reaction evidence="11">
        <text>L-valine + 2-oxoglutarate = 3-methyl-2-oxobutanoate + L-glutamate</text>
        <dbReference type="Rhea" id="RHEA:24813"/>
        <dbReference type="ChEBI" id="CHEBI:11851"/>
        <dbReference type="ChEBI" id="CHEBI:16810"/>
        <dbReference type="ChEBI" id="CHEBI:29985"/>
        <dbReference type="ChEBI" id="CHEBI:57762"/>
        <dbReference type="EC" id="2.6.1.42"/>
    </reaction>
</comment>
<dbReference type="Gene3D" id="3.20.10.10">
    <property type="entry name" value="D-amino Acid Aminotransferase, subunit A, domain 2"/>
    <property type="match status" value="1"/>
</dbReference>
<evidence type="ECO:0000256" key="3">
    <source>
        <dbReference type="ARBA" id="ARBA00004824"/>
    </source>
</evidence>
<evidence type="ECO:0000256" key="8">
    <source>
        <dbReference type="ARBA" id="ARBA00014472"/>
    </source>
</evidence>
<evidence type="ECO:0000313" key="14">
    <source>
        <dbReference type="EMBL" id="SNT74867.1"/>
    </source>
</evidence>
<comment type="pathway">
    <text evidence="4">Amino-acid biosynthesis; L-valine biosynthesis; L-valine from pyruvate: step 4/4.</text>
</comment>
<name>A0A239PYX1_9PROT</name>
<dbReference type="PANTHER" id="PTHR42743">
    <property type="entry name" value="AMINO-ACID AMINOTRANSFERASE"/>
    <property type="match status" value="1"/>
</dbReference>
<dbReference type="GO" id="GO:0009082">
    <property type="term" value="P:branched-chain amino acid biosynthetic process"/>
    <property type="evidence" value="ECO:0007669"/>
    <property type="project" value="UniProtKB-KW"/>
</dbReference>
<keyword evidence="14" id="KW-0032">Aminotransferase</keyword>
<dbReference type="InterPro" id="IPR043132">
    <property type="entry name" value="BCAT-like_C"/>
</dbReference>
<comment type="catalytic activity">
    <reaction evidence="13">
        <text>L-leucine + 2-oxoglutarate = 4-methyl-2-oxopentanoate + L-glutamate</text>
        <dbReference type="Rhea" id="RHEA:18321"/>
        <dbReference type="ChEBI" id="CHEBI:16810"/>
        <dbReference type="ChEBI" id="CHEBI:17865"/>
        <dbReference type="ChEBI" id="CHEBI:29985"/>
        <dbReference type="ChEBI" id="CHEBI:57427"/>
        <dbReference type="EC" id="2.6.1.42"/>
    </reaction>
</comment>
<comment type="pathway">
    <text evidence="3">Amino-acid biosynthesis; L-isoleucine biosynthesis; L-isoleucine from 2-oxobutanoate: step 4/4.</text>
</comment>
<evidence type="ECO:0000313" key="15">
    <source>
        <dbReference type="Proteomes" id="UP000198346"/>
    </source>
</evidence>
<evidence type="ECO:0000256" key="13">
    <source>
        <dbReference type="ARBA" id="ARBA00049229"/>
    </source>
</evidence>
<evidence type="ECO:0000256" key="5">
    <source>
        <dbReference type="ARBA" id="ARBA00005072"/>
    </source>
</evidence>
<keyword evidence="9" id="KW-0663">Pyridoxal phosphate</keyword>
<dbReference type="FunFam" id="3.20.10.10:FF:000002">
    <property type="entry name" value="D-alanine aminotransferase"/>
    <property type="match status" value="1"/>
</dbReference>
<dbReference type="AlphaFoldDB" id="A0A239PYX1"/>
<dbReference type="NCBIfam" id="NF005209">
    <property type="entry name" value="PRK06680.1"/>
    <property type="match status" value="1"/>
</dbReference>